<reference evidence="4 5" key="1">
    <citation type="submission" date="2019-08" db="EMBL/GenBank/DDBJ databases">
        <title>Deep-cultivation of Planctomycetes and their phenomic and genomic characterization uncovers novel biology.</title>
        <authorList>
            <person name="Wiegand S."/>
            <person name="Jogler M."/>
            <person name="Boedeker C."/>
            <person name="Pinto D."/>
            <person name="Vollmers J."/>
            <person name="Rivas-Marin E."/>
            <person name="Kohn T."/>
            <person name="Peeters S.H."/>
            <person name="Heuer A."/>
            <person name="Rast P."/>
            <person name="Oberbeckmann S."/>
            <person name="Bunk B."/>
            <person name="Jeske O."/>
            <person name="Meyerdierks A."/>
            <person name="Storesund J.E."/>
            <person name="Kallscheuer N."/>
            <person name="Luecker S."/>
            <person name="Lage O.M."/>
            <person name="Pohl T."/>
            <person name="Merkel B.J."/>
            <person name="Hornburger P."/>
            <person name="Mueller R.-W."/>
            <person name="Bruemmer F."/>
            <person name="Labrenz M."/>
            <person name="Spormann A.M."/>
            <person name="Op den Camp H."/>
            <person name="Overmann J."/>
            <person name="Amann R."/>
            <person name="Jetten M.S.M."/>
            <person name="Mascher T."/>
            <person name="Medema M.H."/>
            <person name="Devos D.P."/>
            <person name="Kaster A.-K."/>
            <person name="Ovreas L."/>
            <person name="Rohde M."/>
            <person name="Galperin M.Y."/>
            <person name="Jogler C."/>
        </authorList>
    </citation>
    <scope>NUCLEOTIDE SEQUENCE [LARGE SCALE GENOMIC DNA]</scope>
    <source>
        <strain evidence="4 5">FC18</strain>
    </source>
</reference>
<dbReference type="OrthoDB" id="9770645at2"/>
<accession>A0A5B9P3W5</accession>
<gene>
    <name evidence="4" type="primary">luxO</name>
    <name evidence="4" type="ORF">MFFC18_00160</name>
</gene>
<evidence type="ECO:0000259" key="3">
    <source>
        <dbReference type="PROSITE" id="PS50110"/>
    </source>
</evidence>
<dbReference type="GO" id="GO:0000160">
    <property type="term" value="P:phosphorelay signal transduction system"/>
    <property type="evidence" value="ECO:0007669"/>
    <property type="project" value="InterPro"/>
</dbReference>
<dbReference type="SUPFAM" id="SSF55874">
    <property type="entry name" value="ATPase domain of HSP90 chaperone/DNA topoisomerase II/histidine kinase"/>
    <property type="match status" value="1"/>
</dbReference>
<dbReference type="CDD" id="cd16936">
    <property type="entry name" value="HATPase_RsbW-like"/>
    <property type="match status" value="1"/>
</dbReference>
<proteinExistence type="predicted"/>
<feature type="modified residue" description="4-aspartylphosphate" evidence="2">
    <location>
        <position position="52"/>
    </location>
</feature>
<dbReference type="Gene3D" id="3.30.565.10">
    <property type="entry name" value="Histidine kinase-like ATPase, C-terminal domain"/>
    <property type="match status" value="1"/>
</dbReference>
<dbReference type="InterPro" id="IPR011006">
    <property type="entry name" value="CheY-like_superfamily"/>
</dbReference>
<evidence type="ECO:0000256" key="2">
    <source>
        <dbReference type="PROSITE-ProRule" id="PRU00169"/>
    </source>
</evidence>
<dbReference type="PROSITE" id="PS50110">
    <property type="entry name" value="RESPONSE_REGULATORY"/>
    <property type="match status" value="1"/>
</dbReference>
<dbReference type="InterPro" id="IPR050595">
    <property type="entry name" value="Bact_response_regulator"/>
</dbReference>
<dbReference type="PANTHER" id="PTHR44591">
    <property type="entry name" value="STRESS RESPONSE REGULATOR PROTEIN 1"/>
    <property type="match status" value="1"/>
</dbReference>
<organism evidence="4 5">
    <name type="scientific">Mariniblastus fucicola</name>
    <dbReference type="NCBI Taxonomy" id="980251"/>
    <lineage>
        <taxon>Bacteria</taxon>
        <taxon>Pseudomonadati</taxon>
        <taxon>Planctomycetota</taxon>
        <taxon>Planctomycetia</taxon>
        <taxon>Pirellulales</taxon>
        <taxon>Pirellulaceae</taxon>
        <taxon>Mariniblastus</taxon>
    </lineage>
</organism>
<dbReference type="RefSeq" id="WP_075085756.1">
    <property type="nucleotide sequence ID" value="NZ_CP042912.1"/>
</dbReference>
<evidence type="ECO:0000313" key="4">
    <source>
        <dbReference type="EMBL" id="QEG20169.1"/>
    </source>
</evidence>
<protein>
    <submittedName>
        <fullName evidence="4">Regulatory protein LuxO</fullName>
    </submittedName>
</protein>
<dbReference type="InterPro" id="IPR001789">
    <property type="entry name" value="Sig_transdc_resp-reg_receiver"/>
</dbReference>
<dbReference type="InterPro" id="IPR003594">
    <property type="entry name" value="HATPase_dom"/>
</dbReference>
<sequence>MAKILIVEDSPVDQLLIKRLLVRPDWVSQIASNGKEALELIGKLRPDIVVTDLQMPVMDGLELVKAVRENDAGLPIVLVTAKGSEQTAVDALRDGATSYSPKSKLSTDLVSTIEQVLEMSRRMRYSHDSEFFPTPKSHAVVLKNDLKLIGPTIENMQSQLPAWSDRDRLQIGMALDEALVNAMHHGNLEVDSTMREGDETNYYELIRVRQGKPPWNDRKVRVEFEFSDQHICIQVSDEGSGFDPATIPDPRTPENLHRVCGRGLFLIRNFMDQVAHNATGNQITMTKLREK</sequence>
<dbReference type="SMART" id="SM00448">
    <property type="entry name" value="REC"/>
    <property type="match status" value="1"/>
</dbReference>
<dbReference type="EMBL" id="CP042912">
    <property type="protein sequence ID" value="QEG20169.1"/>
    <property type="molecule type" value="Genomic_DNA"/>
</dbReference>
<dbReference type="PANTHER" id="PTHR44591:SF3">
    <property type="entry name" value="RESPONSE REGULATORY DOMAIN-CONTAINING PROTEIN"/>
    <property type="match status" value="1"/>
</dbReference>
<dbReference type="InterPro" id="IPR036890">
    <property type="entry name" value="HATPase_C_sf"/>
</dbReference>
<name>A0A5B9P3W5_9BACT</name>
<dbReference type="Pfam" id="PF00072">
    <property type="entry name" value="Response_reg"/>
    <property type="match status" value="1"/>
</dbReference>
<dbReference type="Pfam" id="PF13581">
    <property type="entry name" value="HATPase_c_2"/>
    <property type="match status" value="1"/>
</dbReference>
<dbReference type="Gene3D" id="3.40.50.2300">
    <property type="match status" value="1"/>
</dbReference>
<evidence type="ECO:0000256" key="1">
    <source>
        <dbReference type="ARBA" id="ARBA00022553"/>
    </source>
</evidence>
<dbReference type="CDD" id="cd00156">
    <property type="entry name" value="REC"/>
    <property type="match status" value="1"/>
</dbReference>
<dbReference type="KEGG" id="mff:MFFC18_00160"/>
<dbReference type="STRING" id="980251.GCA_001642875_03745"/>
<feature type="domain" description="Response regulatory" evidence="3">
    <location>
        <begin position="3"/>
        <end position="117"/>
    </location>
</feature>
<dbReference type="SUPFAM" id="SSF52172">
    <property type="entry name" value="CheY-like"/>
    <property type="match status" value="1"/>
</dbReference>
<keyword evidence="5" id="KW-1185">Reference proteome</keyword>
<keyword evidence="1 2" id="KW-0597">Phosphoprotein</keyword>
<evidence type="ECO:0000313" key="5">
    <source>
        <dbReference type="Proteomes" id="UP000322214"/>
    </source>
</evidence>
<dbReference type="Proteomes" id="UP000322214">
    <property type="component" value="Chromosome"/>
</dbReference>
<dbReference type="AlphaFoldDB" id="A0A5B9P3W5"/>